<dbReference type="SUPFAM" id="SSF56281">
    <property type="entry name" value="Metallo-hydrolase/oxidoreductase"/>
    <property type="match status" value="1"/>
</dbReference>
<dbReference type="EMBL" id="FOXH01000002">
    <property type="protein sequence ID" value="SFP29141.1"/>
    <property type="molecule type" value="Genomic_DNA"/>
</dbReference>
<proteinExistence type="predicted"/>
<dbReference type="PANTHER" id="PTHR42951">
    <property type="entry name" value="METALLO-BETA-LACTAMASE DOMAIN-CONTAINING"/>
    <property type="match status" value="1"/>
</dbReference>
<gene>
    <name evidence="2" type="ORF">SAMN04515674_102286</name>
</gene>
<dbReference type="CDD" id="cd16282">
    <property type="entry name" value="metallo-hydrolase-like_MBL-fold"/>
    <property type="match status" value="1"/>
</dbReference>
<dbReference type="STRING" id="1079859.SAMN04515674_102286"/>
<evidence type="ECO:0000313" key="2">
    <source>
        <dbReference type="EMBL" id="SFP29141.1"/>
    </source>
</evidence>
<sequence length="301" mass="33658">MNRRIFLQNSALTFGAIALLPHQELMAGVFSENPYKIKELRGGVSVFTEKGGTIAFLQGNDGLVVVDSQFPEQAGHLIEELKKSSEKPFRYLINTHHHGDHTGGNIAFKGLAEHVAGHKNCLINQQNSAQKQKTEDRQLYADLTFDDTWKQKVGKEHIKAHYFGAGHTNGDAVIHFENANIAHMGDLVFNRRYPFVDRSAGANIKSWISVLDKTLKTFDKETIFVFGHAFDPEKITGNKEDLKAFQDYLAKLLVFVESEIKSGKSKEDVLKATSVPGVTEWKGDGIQRSLQAAYEELTEVK</sequence>
<dbReference type="PANTHER" id="PTHR42951:SF20">
    <property type="entry name" value="BETA LACTAMASE"/>
    <property type="match status" value="1"/>
</dbReference>
<dbReference type="InterPro" id="IPR050855">
    <property type="entry name" value="NDM-1-like"/>
</dbReference>
<organism evidence="2 3">
    <name type="scientific">Pseudarcicella hirudinis</name>
    <dbReference type="NCBI Taxonomy" id="1079859"/>
    <lineage>
        <taxon>Bacteria</taxon>
        <taxon>Pseudomonadati</taxon>
        <taxon>Bacteroidota</taxon>
        <taxon>Cytophagia</taxon>
        <taxon>Cytophagales</taxon>
        <taxon>Flectobacillaceae</taxon>
        <taxon>Pseudarcicella</taxon>
    </lineage>
</organism>
<keyword evidence="3" id="KW-1185">Reference proteome</keyword>
<protein>
    <submittedName>
        <fullName evidence="2">Glyoxylase, beta-lactamase superfamily II</fullName>
    </submittedName>
</protein>
<dbReference type="InterPro" id="IPR001279">
    <property type="entry name" value="Metallo-B-lactamas"/>
</dbReference>
<dbReference type="Proteomes" id="UP000199306">
    <property type="component" value="Unassembled WGS sequence"/>
</dbReference>
<dbReference type="InterPro" id="IPR036866">
    <property type="entry name" value="RibonucZ/Hydroxyglut_hydro"/>
</dbReference>
<reference evidence="2 3" key="1">
    <citation type="submission" date="2016-10" db="EMBL/GenBank/DDBJ databases">
        <authorList>
            <person name="de Groot N.N."/>
        </authorList>
    </citation>
    <scope>NUCLEOTIDE SEQUENCE [LARGE SCALE GENOMIC DNA]</scope>
    <source>
        <strain evidence="3">E92,LMG 26720,CCM 7988</strain>
    </source>
</reference>
<accession>A0A1I5P6L5</accession>
<feature type="domain" description="Metallo-beta-lactamase" evidence="1">
    <location>
        <begin position="51"/>
        <end position="228"/>
    </location>
</feature>
<dbReference type="AlphaFoldDB" id="A0A1I5P6L5"/>
<dbReference type="Gene3D" id="3.60.15.10">
    <property type="entry name" value="Ribonuclease Z/Hydroxyacylglutathione hydrolase-like"/>
    <property type="match status" value="1"/>
</dbReference>
<dbReference type="Pfam" id="PF00753">
    <property type="entry name" value="Lactamase_B"/>
    <property type="match status" value="1"/>
</dbReference>
<dbReference type="SMART" id="SM00849">
    <property type="entry name" value="Lactamase_B"/>
    <property type="match status" value="1"/>
</dbReference>
<dbReference type="RefSeq" id="WP_092012839.1">
    <property type="nucleotide sequence ID" value="NZ_FOXH01000002.1"/>
</dbReference>
<dbReference type="OrthoDB" id="9769598at2"/>
<name>A0A1I5P6L5_9BACT</name>
<evidence type="ECO:0000313" key="3">
    <source>
        <dbReference type="Proteomes" id="UP000199306"/>
    </source>
</evidence>
<evidence type="ECO:0000259" key="1">
    <source>
        <dbReference type="SMART" id="SM00849"/>
    </source>
</evidence>